<protein>
    <submittedName>
        <fullName evidence="1">Uncharacterized protein</fullName>
    </submittedName>
</protein>
<reference evidence="1" key="1">
    <citation type="submission" date="2022-07" db="EMBL/GenBank/DDBJ databases">
        <title>First report of Bartonella spp. in marsupials in Brazil, with a description of Bartonella harrusi sp. nov. and new proposal for taxonomic reclassification of species of the genus Bartonella.</title>
        <authorList>
            <person name="Amaral R.B."/>
        </authorList>
    </citation>
    <scope>NUCLEOTIDE SEQUENCE</scope>
    <source>
        <strain evidence="1">117A</strain>
    </source>
</reference>
<accession>A0ABY5ETN8</accession>
<evidence type="ECO:0000313" key="2">
    <source>
        <dbReference type="Proteomes" id="UP001059475"/>
    </source>
</evidence>
<evidence type="ECO:0000313" key="1">
    <source>
        <dbReference type="EMBL" id="UTO28206.1"/>
    </source>
</evidence>
<gene>
    <name evidence="1" type="ORF">NMK50_08590</name>
</gene>
<proteinExistence type="predicted"/>
<dbReference type="Proteomes" id="UP001059475">
    <property type="component" value="Chromosome"/>
</dbReference>
<name>A0ABY5ETN8_9HYPH</name>
<dbReference type="RefSeq" id="WP_254770116.1">
    <property type="nucleotide sequence ID" value="NZ_CP101114.1"/>
</dbReference>
<keyword evidence="2" id="KW-1185">Reference proteome</keyword>
<organism evidence="1 2">
    <name type="scientific">Bartonella harrusi</name>
    <dbReference type="NCBI Taxonomy" id="2961895"/>
    <lineage>
        <taxon>Bacteria</taxon>
        <taxon>Pseudomonadati</taxon>
        <taxon>Pseudomonadota</taxon>
        <taxon>Alphaproteobacteria</taxon>
        <taxon>Hyphomicrobiales</taxon>
        <taxon>Bartonellaceae</taxon>
        <taxon>Bartonella</taxon>
    </lineage>
</organism>
<dbReference type="EMBL" id="CP101114">
    <property type="protein sequence ID" value="UTO28206.1"/>
    <property type="molecule type" value="Genomic_DNA"/>
</dbReference>
<sequence length="65" mass="7561">MVQRGTIKQQCLSRTKTTTQKRAKETFFLKEVFSPSPPIRLSVQRLEHGQSLELPHDPWQALRSL</sequence>